<sequence length="88" mass="10191">EEEKNNDQNAELLKSLNKQIGLYQKSLSDYEEKLRSLEDEKAQLASLNSQLENQVSGLERESKILQDSLVEKQNLVKEIQTQQQKQSE</sequence>
<name>S4NKF8_9NEOP</name>
<protein>
    <submittedName>
        <fullName evidence="2">Centromere protein F</fullName>
    </submittedName>
</protein>
<keyword evidence="1" id="KW-0175">Coiled coil</keyword>
<evidence type="ECO:0000256" key="1">
    <source>
        <dbReference type="SAM" id="Coils"/>
    </source>
</evidence>
<feature type="non-terminal residue" evidence="2">
    <location>
        <position position="1"/>
    </location>
</feature>
<dbReference type="EMBL" id="GAIX01015036">
    <property type="protein sequence ID" value="JAA77524.1"/>
    <property type="molecule type" value="Transcribed_RNA"/>
</dbReference>
<reference evidence="2" key="1">
    <citation type="journal article" date="2013" name="BMC Genomics">
        <title>Unscrambling butterfly oogenesis.</title>
        <authorList>
            <person name="Carter J.M."/>
            <person name="Baker S.C."/>
            <person name="Pink R."/>
            <person name="Carter D.R."/>
            <person name="Collins A."/>
            <person name="Tomlin J."/>
            <person name="Gibbs M."/>
            <person name="Breuker C.J."/>
        </authorList>
    </citation>
    <scope>NUCLEOTIDE SEQUENCE</scope>
    <source>
        <tissue evidence="2">Ovary</tissue>
    </source>
</reference>
<dbReference type="AlphaFoldDB" id="S4NKF8"/>
<proteinExistence type="predicted"/>
<feature type="coiled-coil region" evidence="1">
    <location>
        <begin position="13"/>
        <end position="85"/>
    </location>
</feature>
<feature type="non-terminal residue" evidence="2">
    <location>
        <position position="88"/>
    </location>
</feature>
<accession>S4NKF8</accession>
<reference evidence="2" key="2">
    <citation type="submission" date="2013-05" db="EMBL/GenBank/DDBJ databases">
        <authorList>
            <person name="Carter J.-M."/>
            <person name="Baker S.C."/>
            <person name="Pink R."/>
            <person name="Carter D.R.F."/>
            <person name="Collins A."/>
            <person name="Tomlin J."/>
            <person name="Gibbs M."/>
            <person name="Breuker C.J."/>
        </authorList>
    </citation>
    <scope>NUCLEOTIDE SEQUENCE</scope>
    <source>
        <tissue evidence="2">Ovary</tissue>
    </source>
</reference>
<organism evidence="2">
    <name type="scientific">Pararge aegeria</name>
    <name type="common">speckled wood butterfly</name>
    <dbReference type="NCBI Taxonomy" id="116150"/>
    <lineage>
        <taxon>Eukaryota</taxon>
        <taxon>Metazoa</taxon>
        <taxon>Ecdysozoa</taxon>
        <taxon>Arthropoda</taxon>
        <taxon>Hexapoda</taxon>
        <taxon>Insecta</taxon>
        <taxon>Pterygota</taxon>
        <taxon>Neoptera</taxon>
        <taxon>Endopterygota</taxon>
        <taxon>Lepidoptera</taxon>
        <taxon>Glossata</taxon>
        <taxon>Ditrysia</taxon>
        <taxon>Papilionoidea</taxon>
        <taxon>Nymphalidae</taxon>
        <taxon>Satyrinae</taxon>
        <taxon>Satyrini</taxon>
        <taxon>Parargina</taxon>
        <taxon>Pararge</taxon>
    </lineage>
</organism>
<evidence type="ECO:0000313" key="2">
    <source>
        <dbReference type="EMBL" id="JAA77524.1"/>
    </source>
</evidence>